<evidence type="ECO:0000313" key="7">
    <source>
        <dbReference type="EMBL" id="AHG56044.1"/>
    </source>
</evidence>
<dbReference type="InterPro" id="IPR036390">
    <property type="entry name" value="WH_DNA-bd_sf"/>
</dbReference>
<protein>
    <submittedName>
        <fullName evidence="4 5">Transcriptional regulator</fullName>
    </submittedName>
    <submittedName>
        <fullName evidence="8">Putative transposase</fullName>
    </submittedName>
</protein>
<geneLocation type="plasmid" evidence="6">
    <name>pKP007</name>
</geneLocation>
<dbReference type="EMBL" id="KF719972">
    <property type="protein sequence ID" value="AHG56044.1"/>
    <property type="molecule type" value="Genomic_DNA"/>
</dbReference>
<geneLocation type="plasmid" evidence="4">
    <name>pUUH239.2</name>
</geneLocation>
<dbReference type="Pfam" id="PF00455">
    <property type="entry name" value="DeoRC"/>
    <property type="match status" value="1"/>
</dbReference>
<dbReference type="EMBL" id="KP453775">
    <property type="protein sequence ID" value="AJS10119.1"/>
    <property type="molecule type" value="Genomic_DNA"/>
</dbReference>
<dbReference type="InterPro" id="IPR014036">
    <property type="entry name" value="DeoR-like_C"/>
</dbReference>
<feature type="domain" description="HTH deoR-type" evidence="3">
    <location>
        <begin position="9"/>
        <end position="64"/>
    </location>
</feature>
<reference evidence="4" key="1">
    <citation type="journal article" date="2012" name="J. Antimicrob. Chemother.">
        <title>Transfer of an Escherichia coli ST131 multiresistance cassette has created a Klebsiella pneumoniae-specific plasmid associated with a major nosocomial outbreak.</title>
        <authorList>
            <person name="Sandegren L."/>
            <person name="Linkevicius M."/>
            <person name="Lytsy B."/>
            <person name="Melhus A."/>
            <person name="Andersson D.I."/>
        </authorList>
    </citation>
    <scope>NUCLEOTIDE SEQUENCE</scope>
    <source>
        <strain evidence="4">U-0608239</strain>
        <plasmid evidence="4">pUUH239.2</plasmid>
    </source>
</reference>
<evidence type="ECO:0000313" key="8">
    <source>
        <dbReference type="EMBL" id="AJS10119.1"/>
    </source>
</evidence>
<keyword evidence="1" id="KW-0805">Transcription regulation</keyword>
<name>G7RV78_KLEPN</name>
<dbReference type="SUPFAM" id="SSF46785">
    <property type="entry name" value="Winged helix' DNA-binding domain"/>
    <property type="match status" value="1"/>
</dbReference>
<evidence type="ECO:0000313" key="6">
    <source>
        <dbReference type="EMBL" id="AHG55829.1"/>
    </source>
</evidence>
<dbReference type="InterPro" id="IPR037171">
    <property type="entry name" value="NagB/RpiA_transferase-like"/>
</dbReference>
<keyword evidence="4" id="KW-0614">Plasmid</keyword>
<gene>
    <name evidence="4" type="ORF">PUUH_pUUH2392p0111</name>
</gene>
<organism evidence="4">
    <name type="scientific">Klebsiella pneumoniae</name>
    <dbReference type="NCBI Taxonomy" id="573"/>
    <lineage>
        <taxon>Bacteria</taxon>
        <taxon>Pseudomonadati</taxon>
        <taxon>Pseudomonadota</taxon>
        <taxon>Gammaproteobacteria</taxon>
        <taxon>Enterobacterales</taxon>
        <taxon>Enterobacteriaceae</taxon>
        <taxon>Klebsiella/Raoultella group</taxon>
        <taxon>Klebsiella</taxon>
        <taxon>Klebsiella pneumoniae complex</taxon>
    </lineage>
</organism>
<dbReference type="InterPro" id="IPR001034">
    <property type="entry name" value="DeoR_HTH"/>
</dbReference>
<dbReference type="InterPro" id="IPR050313">
    <property type="entry name" value="Carb_Metab_HTH_regulators"/>
</dbReference>
<dbReference type="Pfam" id="PF08220">
    <property type="entry name" value="HTH_DeoR"/>
    <property type="match status" value="1"/>
</dbReference>
<dbReference type="Gene3D" id="3.40.50.1360">
    <property type="match status" value="1"/>
</dbReference>
<evidence type="ECO:0000256" key="2">
    <source>
        <dbReference type="ARBA" id="ARBA00023163"/>
    </source>
</evidence>
<dbReference type="PRINTS" id="PR00037">
    <property type="entry name" value="HTHLACR"/>
</dbReference>
<dbReference type="PANTHER" id="PTHR30363:SF44">
    <property type="entry name" value="AGA OPERON TRANSCRIPTIONAL REPRESSOR-RELATED"/>
    <property type="match status" value="1"/>
</dbReference>
<accession>G7RV78</accession>
<dbReference type="PANTHER" id="PTHR30363">
    <property type="entry name" value="HTH-TYPE TRANSCRIPTIONAL REGULATOR SRLR-RELATED"/>
    <property type="match status" value="1"/>
</dbReference>
<evidence type="ECO:0000313" key="5">
    <source>
        <dbReference type="EMBL" id="AHG55625.1"/>
    </source>
</evidence>
<dbReference type="SMART" id="SM00420">
    <property type="entry name" value="HTH_DEOR"/>
    <property type="match status" value="1"/>
</dbReference>
<reference evidence="8" key="3">
    <citation type="journal article" date="2015" name="Antimicrob. Agents Chemother.">
        <title>A Plasmid Bearing the blaCTX-M-15 Gene and Phage P1-Like Sequences from a Sequence Type 11 Klebsiella pneumoniae Isolate.</title>
        <authorList>
            <person name="Shin J."/>
            <person name="Ko K.S."/>
        </authorList>
    </citation>
    <scope>NUCLEOTIDE SEQUENCE</scope>
    <source>
        <strain evidence="8">ST11</strain>
        <plasmid evidence="8">pKP12226</plasmid>
    </source>
</reference>
<reference evidence="5" key="2">
    <citation type="journal article" date="2014" name="J. Antimicrob. Chemother.">
        <title>Single origin of three plasmids bearing blaCTX-M-15 from different Klebsiella pneumoniae clones.</title>
        <authorList>
            <person name="Shin J."/>
            <person name="Soo Ko K."/>
        </authorList>
    </citation>
    <scope>NUCLEOTIDE SEQUENCE</scope>
    <source>
        <strain evidence="7">ST15</strain>
        <strain evidence="6">ST23</strain>
        <strain evidence="5">ST48</strain>
        <plasmid evidence="6">pKP007</plasmid>
        <plasmid evidence="7">pKP02022</plasmid>
        <plasmid evidence="5">pKP09085</plasmid>
    </source>
</reference>
<evidence type="ECO:0000313" key="4">
    <source>
        <dbReference type="EMBL" id="AET17183.1"/>
    </source>
</evidence>
<dbReference type="Gene3D" id="1.10.10.10">
    <property type="entry name" value="Winged helix-like DNA-binding domain superfamily/Winged helix DNA-binding domain"/>
    <property type="match status" value="1"/>
</dbReference>
<geneLocation type="plasmid" evidence="5">
    <name>pKP09085</name>
</geneLocation>
<dbReference type="EMBL" id="KF719971">
    <property type="protein sequence ID" value="AHG55829.1"/>
    <property type="molecule type" value="Genomic_DNA"/>
</dbReference>
<dbReference type="SMART" id="SM01134">
    <property type="entry name" value="DeoRC"/>
    <property type="match status" value="1"/>
</dbReference>
<dbReference type="GO" id="GO:0003700">
    <property type="term" value="F:DNA-binding transcription factor activity"/>
    <property type="evidence" value="ECO:0007669"/>
    <property type="project" value="InterPro"/>
</dbReference>
<proteinExistence type="predicted"/>
<geneLocation type="plasmid" evidence="8">
    <name>pKP12226</name>
</geneLocation>
<evidence type="ECO:0000259" key="3">
    <source>
        <dbReference type="PROSITE" id="PS51000"/>
    </source>
</evidence>
<geneLocation type="plasmid" evidence="7">
    <name>pKP02022</name>
</geneLocation>
<dbReference type="PROSITE" id="PS51000">
    <property type="entry name" value="HTH_DEOR_2"/>
    <property type="match status" value="1"/>
</dbReference>
<dbReference type="EMBL" id="CP002474">
    <property type="protein sequence ID" value="AET17183.1"/>
    <property type="molecule type" value="Genomic_DNA"/>
</dbReference>
<dbReference type="InterPro" id="IPR036388">
    <property type="entry name" value="WH-like_DNA-bd_sf"/>
</dbReference>
<dbReference type="SUPFAM" id="SSF100950">
    <property type="entry name" value="NagB/RpiA/CoA transferase-like"/>
    <property type="match status" value="1"/>
</dbReference>
<dbReference type="RefSeq" id="WP_014386178.1">
    <property type="nucleotide sequence ID" value="NZ_LT994840.1"/>
</dbReference>
<evidence type="ECO:0000256" key="1">
    <source>
        <dbReference type="ARBA" id="ARBA00023015"/>
    </source>
</evidence>
<sequence>MCKETVMVIHERRERILARLTSEGYLNASQLSEEFNVDSSTIRRDLIYLEKHGHIIRTHGGVLPVLSTEGQDTPYSIRKSRHHFEKVAIAEYAASLVQDGDSVILDNGSTVYELAALLALKKHLTVITNDLNIAILLSQYPAINLNVTGGAVAGNSYTLVGPDATRKFGEVYADWAFMGAEGVHPESGITNVNAVEIPTKLAILNAAKTRVILADSSKIGYRAVSHVCPLSSIDMIITDRKKSEKVIAGFGDKLRFA</sequence>
<dbReference type="AlphaFoldDB" id="G7RV78"/>
<keyword evidence="2" id="KW-0804">Transcription</keyword>
<dbReference type="EMBL" id="KF719970">
    <property type="protein sequence ID" value="AHG55625.1"/>
    <property type="molecule type" value="Genomic_DNA"/>
</dbReference>